<accession>A0A2V1P9D0</accession>
<keyword evidence="3" id="KW-1185">Reference proteome</keyword>
<feature type="domain" description="Methyltransferase" evidence="1">
    <location>
        <begin position="66"/>
        <end position="152"/>
    </location>
</feature>
<protein>
    <submittedName>
        <fullName evidence="2">SAM-dependent methyltransferase</fullName>
    </submittedName>
</protein>
<dbReference type="GO" id="GO:0032259">
    <property type="term" value="P:methylation"/>
    <property type="evidence" value="ECO:0007669"/>
    <property type="project" value="UniProtKB-KW"/>
</dbReference>
<evidence type="ECO:0000259" key="1">
    <source>
        <dbReference type="Pfam" id="PF13649"/>
    </source>
</evidence>
<dbReference type="GO" id="GO:0008168">
    <property type="term" value="F:methyltransferase activity"/>
    <property type="evidence" value="ECO:0007669"/>
    <property type="project" value="UniProtKB-KW"/>
</dbReference>
<dbReference type="OrthoDB" id="9811589at2"/>
<dbReference type="CDD" id="cd02440">
    <property type="entry name" value="AdoMet_MTases"/>
    <property type="match status" value="1"/>
</dbReference>
<reference evidence="3" key="1">
    <citation type="submission" date="2018-05" db="EMBL/GenBank/DDBJ databases">
        <authorList>
            <person name="Du Z."/>
            <person name="Wang X."/>
        </authorList>
    </citation>
    <scope>NUCLEOTIDE SEQUENCE [LARGE SCALE GENOMIC DNA]</scope>
    <source>
        <strain evidence="3">WDS4C29</strain>
    </source>
</reference>
<dbReference type="EMBL" id="QETF01000001">
    <property type="protein sequence ID" value="PWG18394.1"/>
    <property type="molecule type" value="Genomic_DNA"/>
</dbReference>
<dbReference type="SUPFAM" id="SSF53335">
    <property type="entry name" value="S-adenosyl-L-methionine-dependent methyltransferases"/>
    <property type="match status" value="1"/>
</dbReference>
<name>A0A2V1P9D0_9RHOB</name>
<dbReference type="InterPro" id="IPR041698">
    <property type="entry name" value="Methyltransf_25"/>
</dbReference>
<dbReference type="RefSeq" id="WP_109385393.1">
    <property type="nucleotide sequence ID" value="NZ_QETF01000001.1"/>
</dbReference>
<evidence type="ECO:0000313" key="2">
    <source>
        <dbReference type="EMBL" id="PWG18394.1"/>
    </source>
</evidence>
<comment type="caution">
    <text evidence="2">The sequence shown here is derived from an EMBL/GenBank/DDBJ whole genome shotgun (WGS) entry which is preliminary data.</text>
</comment>
<dbReference type="Proteomes" id="UP000245293">
    <property type="component" value="Unassembled WGS sequence"/>
</dbReference>
<organism evidence="2 3">
    <name type="scientific">Salibaculum griseiflavum</name>
    <dbReference type="NCBI Taxonomy" id="1914409"/>
    <lineage>
        <taxon>Bacteria</taxon>
        <taxon>Pseudomonadati</taxon>
        <taxon>Pseudomonadota</taxon>
        <taxon>Alphaproteobacteria</taxon>
        <taxon>Rhodobacterales</taxon>
        <taxon>Roseobacteraceae</taxon>
        <taxon>Salibaculum</taxon>
    </lineage>
</organism>
<proteinExistence type="predicted"/>
<keyword evidence="2" id="KW-0489">Methyltransferase</keyword>
<dbReference type="Pfam" id="PF13649">
    <property type="entry name" value="Methyltransf_25"/>
    <property type="match status" value="1"/>
</dbReference>
<keyword evidence="2" id="KW-0808">Transferase</keyword>
<dbReference type="InterPro" id="IPR029063">
    <property type="entry name" value="SAM-dependent_MTases_sf"/>
</dbReference>
<dbReference type="AlphaFoldDB" id="A0A2V1P9D0"/>
<sequence length="285" mass="31877">MAKTKLDTRSIGLDVGLSFSKWLTGKENLHYGDWTGLEVTAANVGPAQVAYTDRLFTYLPDTPCRILDIGGGAGETARKLIERGHEVEIVIPSPFLAQRCRENAPQAKVHETGFEGFTSETRFDICLFSESFQYIPLDTGLSKAQGLLAPGGRIVLADCFRSEGYRRDRVRATVGGGHPIEAFRQTVSDLDLEVLGEIDITEAVAPSVDVEQGLYNILGHAITRVDDELQEKRPRSRWALNRLVRLFLNDRRRARLHQRLMEQTRTSAVFSANNTYLMMALRPRG</sequence>
<dbReference type="Gene3D" id="3.40.50.150">
    <property type="entry name" value="Vaccinia Virus protein VP39"/>
    <property type="match status" value="1"/>
</dbReference>
<gene>
    <name evidence="2" type="ORF">DFK10_00225</name>
</gene>
<evidence type="ECO:0000313" key="3">
    <source>
        <dbReference type="Proteomes" id="UP000245293"/>
    </source>
</evidence>